<dbReference type="Gene3D" id="3.40.50.1000">
    <property type="entry name" value="HAD superfamily/HAD-like"/>
    <property type="match status" value="1"/>
</dbReference>
<dbReference type="Proteomes" id="UP000243745">
    <property type="component" value="Unassembled WGS sequence"/>
</dbReference>
<reference evidence="1 2" key="1">
    <citation type="submission" date="2016-10" db="EMBL/GenBank/DDBJ databases">
        <authorList>
            <person name="Varghese N."/>
            <person name="Submissions S."/>
        </authorList>
    </citation>
    <scope>NUCLEOTIDE SEQUENCE [LARGE SCALE GENOMIC DNA]</scope>
    <source>
        <strain evidence="1 2">DSM 1361</strain>
    </source>
</reference>
<dbReference type="OrthoDB" id="9785423at2"/>
<keyword evidence="2" id="KW-1185">Reference proteome</keyword>
<dbReference type="RefSeq" id="WP_031579966.1">
    <property type="nucleotide sequence ID" value="NZ_FOXF01000047.1"/>
</dbReference>
<proteinExistence type="predicted"/>
<dbReference type="InterPro" id="IPR023214">
    <property type="entry name" value="HAD_sf"/>
</dbReference>
<dbReference type="CDD" id="cd01427">
    <property type="entry name" value="HAD_like"/>
    <property type="match status" value="1"/>
</dbReference>
<evidence type="ECO:0000313" key="2">
    <source>
        <dbReference type="Proteomes" id="UP000243745"/>
    </source>
</evidence>
<dbReference type="Pfam" id="PF12710">
    <property type="entry name" value="HAD"/>
    <property type="match status" value="1"/>
</dbReference>
<dbReference type="SUPFAM" id="SSF56784">
    <property type="entry name" value="HAD-like"/>
    <property type="match status" value="1"/>
</dbReference>
<accession>A0A662ZJH2</accession>
<organism evidence="1 2">
    <name type="scientific">Ruminobacter amylophilus</name>
    <dbReference type="NCBI Taxonomy" id="867"/>
    <lineage>
        <taxon>Bacteria</taxon>
        <taxon>Pseudomonadati</taxon>
        <taxon>Pseudomonadota</taxon>
        <taxon>Gammaproteobacteria</taxon>
        <taxon>Aeromonadales</taxon>
        <taxon>Succinivibrionaceae</taxon>
        <taxon>Ruminobacter</taxon>
    </lineage>
</organism>
<gene>
    <name evidence="1" type="ORF">SAMN02910344_01940</name>
</gene>
<dbReference type="EMBL" id="FOXF01000047">
    <property type="protein sequence ID" value="SFP64007.1"/>
    <property type="molecule type" value="Genomic_DNA"/>
</dbReference>
<sequence>MDKEITFAIAYDFDGTLSNHNMQEYDFIPKLGVTAGDFWKEAAEIGIKHNADHILSYMYLMIKKATAADIPIRREDFVNNGKKITLFPGVDTWFDRINEFGKSIGVNVEHYIISSGLKEIIEGSPINGKFKKVFASSFMYDANGVACWPAQAVNYTTKTQYLFRINKGAFDESENATVNRYIPDEQRNIPFNRMLFIGDGSTDIPCFRVMNNLGGHSIAVYDDNNPNGKNNVKDICASGKRASLIFKTDYSENSPIENAVKAILKKAVSEAEILDLIQKTRKEFGIATE</sequence>
<keyword evidence="1" id="KW-0378">Hydrolase</keyword>
<dbReference type="InterPro" id="IPR036412">
    <property type="entry name" value="HAD-like_sf"/>
</dbReference>
<evidence type="ECO:0000313" key="1">
    <source>
        <dbReference type="EMBL" id="SFP64007.1"/>
    </source>
</evidence>
<name>A0A662ZJH2_9GAMM</name>
<protein>
    <submittedName>
        <fullName evidence="1">Haloacid dehalogenase-like hydrolase</fullName>
    </submittedName>
</protein>
<dbReference type="AlphaFoldDB" id="A0A662ZJH2"/>
<dbReference type="GO" id="GO:0016787">
    <property type="term" value="F:hydrolase activity"/>
    <property type="evidence" value="ECO:0007669"/>
    <property type="project" value="UniProtKB-KW"/>
</dbReference>